<dbReference type="EMBL" id="CAHR02000039">
    <property type="protein sequence ID" value="CCG81422.1"/>
    <property type="molecule type" value="Genomic_DNA"/>
</dbReference>
<evidence type="ECO:0000313" key="3">
    <source>
        <dbReference type="EMBL" id="CCG81422.1"/>
    </source>
</evidence>
<dbReference type="Pfam" id="PF08101">
    <property type="entry name" value="Msb1-Mug8_dom"/>
    <property type="match status" value="1"/>
</dbReference>
<accession>R4X841</accession>
<evidence type="ECO:0000313" key="4">
    <source>
        <dbReference type="Proteomes" id="UP000013776"/>
    </source>
</evidence>
<evidence type="ECO:0000256" key="1">
    <source>
        <dbReference type="SAM" id="MobiDB-lite"/>
    </source>
</evidence>
<evidence type="ECO:0000259" key="2">
    <source>
        <dbReference type="Pfam" id="PF08101"/>
    </source>
</evidence>
<dbReference type="PANTHER" id="PTHR28093:SF1">
    <property type="entry name" value="MORPHOGENESIS-RELATED PROTEIN MSB1"/>
    <property type="match status" value="1"/>
</dbReference>
<dbReference type="PANTHER" id="PTHR28093">
    <property type="entry name" value="MORPHOGENESIS-RELATED PROTEIN MSB1"/>
    <property type="match status" value="1"/>
</dbReference>
<feature type="region of interest" description="Disordered" evidence="1">
    <location>
        <begin position="500"/>
        <end position="519"/>
    </location>
</feature>
<gene>
    <name evidence="3" type="ORF">TAPDE_001190</name>
</gene>
<comment type="caution">
    <text evidence="3">The sequence shown here is derived from an EMBL/GenBank/DDBJ whole genome shotgun (WGS) entry which is preliminary data.</text>
</comment>
<protein>
    <recommendedName>
        <fullName evidence="2">Meiotically up-regulated protein Msb1/Mug8 domain-containing protein</fullName>
    </recommendedName>
</protein>
<dbReference type="STRING" id="1097556.R4X841"/>
<reference evidence="3 4" key="1">
    <citation type="journal article" date="2013" name="MBio">
        <title>Genome sequencing of the plant pathogen Taphrina deformans, the causal agent of peach leaf curl.</title>
        <authorList>
            <person name="Cisse O.H."/>
            <person name="Almeida J.M.G.C.F."/>
            <person name="Fonseca A."/>
            <person name="Kumar A.A."/>
            <person name="Salojaervi J."/>
            <person name="Overmyer K."/>
            <person name="Hauser P.M."/>
            <person name="Pagni M."/>
        </authorList>
    </citation>
    <scope>NUCLEOTIDE SEQUENCE [LARGE SCALE GENOMIC DNA]</scope>
    <source>
        <strain evidence="4">PYCC 5710 / ATCC 11124 / CBS 356.35 / IMI 108563 / JCM 9778 / NBRC 8474</strain>
    </source>
</reference>
<dbReference type="AlphaFoldDB" id="R4X841"/>
<organism evidence="3 4">
    <name type="scientific">Taphrina deformans (strain PYCC 5710 / ATCC 11124 / CBS 356.35 / IMI 108563 / JCM 9778 / NBRC 8474)</name>
    <name type="common">Peach leaf curl fungus</name>
    <name type="synonym">Lalaria deformans</name>
    <dbReference type="NCBI Taxonomy" id="1097556"/>
    <lineage>
        <taxon>Eukaryota</taxon>
        <taxon>Fungi</taxon>
        <taxon>Dikarya</taxon>
        <taxon>Ascomycota</taxon>
        <taxon>Taphrinomycotina</taxon>
        <taxon>Taphrinomycetes</taxon>
        <taxon>Taphrinales</taxon>
        <taxon>Taphrinaceae</taxon>
        <taxon>Taphrina</taxon>
    </lineage>
</organism>
<sequence length="547" mass="60800">MSPTPLSLLSRAISHAHRIDSQTLDMLSTSSKDFGIDAECFRTLKAIQAVNSQESERMPSDARDAEWLEFGNHGFQHKSANDLAKDSKTNSVYKRLTPNWSQFMLAGFENARSSCAPQFLPMHLHLPDACADPNKEERPIPSDPGVLSEVNTIRVEKTLWSAWVLSLANEMSDEVKGTFGRVVIVQPASCSDFIVVEEVMLPMEETSVVEHVEIKSTRPSIFRTFTRRIRKTKPPADVVATTTTFPEAQKCRIEERLCGVLRTTRLSDRKSNDRAASTPIKIAQNDADSNASDCTDFDRDEDFRTMIKWTKTYDEGQNKSLNRAVSNVEPLDLMHTETATRSLAGSSASDGLCRFVNGSGPKNEATSEQLQAAEDGAQLTTVVKDGQQDVSQRAVQLIIPTSEKYKARPRMLTRLLSLRTKSKDRPTMGWKPSTQAKSLAFLSPKVRSGSINELIQASQGQADTRFMHLKTKNSFVTIPVQRTTTVSSLASTNISTIFQPAQRRPPVPSLDPSSGRSASKGEIIVRCDVEVVEEFQRIEQKVMEMAK</sequence>
<dbReference type="Proteomes" id="UP000013776">
    <property type="component" value="Unassembled WGS sequence"/>
</dbReference>
<feature type="domain" description="Meiotically up-regulated protein Msb1/Mug8" evidence="2">
    <location>
        <begin position="1"/>
        <end position="198"/>
    </location>
</feature>
<keyword evidence="4" id="KW-1185">Reference proteome</keyword>
<dbReference type="InterPro" id="IPR037508">
    <property type="entry name" value="Msb1/Mug8"/>
</dbReference>
<proteinExistence type="predicted"/>
<name>R4X841_TAPDE</name>
<dbReference type="InterPro" id="IPR012965">
    <property type="entry name" value="Msb1/Mug8_dom"/>
</dbReference>